<evidence type="ECO:0008006" key="5">
    <source>
        <dbReference type="Google" id="ProtNLM"/>
    </source>
</evidence>
<feature type="transmembrane region" description="Helical" evidence="1">
    <location>
        <begin position="138"/>
        <end position="160"/>
    </location>
</feature>
<dbReference type="VEuPathDB" id="FungiDB:PLEOSDRAFT_1101294"/>
<keyword evidence="1" id="KW-1133">Transmembrane helix</keyword>
<protein>
    <recommendedName>
        <fullName evidence="5">Mid2 domain-containing protein</fullName>
    </recommendedName>
</protein>
<accession>A0A067NQE3</accession>
<sequence length="246" mass="26639">MGKSLSLHLLLIAGTSFVLADPFNVTVDDKFGPFPQIGNTIHFGEGWFESGVDFCPSPGCHEGVFHQAFNQTWKRSIYQSQDPTDRPKVATFSFKGTAVYVNTITNVQTGAGVPTEFLPLAGPTRSKDNAPSRPNIRLVIGVSVGVGGLILGLLSCWLFLRVRARKVKARQSLSALAFEARISSMQRVAPFLAYKSPIPGQPETFDGRETGTRSPLTAHASLHRPETIVSIVPPSYRSRRSAGGVS</sequence>
<evidence type="ECO:0000313" key="4">
    <source>
        <dbReference type="Proteomes" id="UP000027073"/>
    </source>
</evidence>
<organism evidence="3 4">
    <name type="scientific">Pleurotus ostreatus (strain PC15)</name>
    <name type="common">Oyster mushroom</name>
    <dbReference type="NCBI Taxonomy" id="1137138"/>
    <lineage>
        <taxon>Eukaryota</taxon>
        <taxon>Fungi</taxon>
        <taxon>Dikarya</taxon>
        <taxon>Basidiomycota</taxon>
        <taxon>Agaricomycotina</taxon>
        <taxon>Agaricomycetes</taxon>
        <taxon>Agaricomycetidae</taxon>
        <taxon>Agaricales</taxon>
        <taxon>Pleurotineae</taxon>
        <taxon>Pleurotaceae</taxon>
        <taxon>Pleurotus</taxon>
    </lineage>
</organism>
<keyword evidence="1" id="KW-0472">Membrane</keyword>
<reference evidence="4" key="1">
    <citation type="journal article" date="2014" name="Proc. Natl. Acad. Sci. U.S.A.">
        <title>Extensive sampling of basidiomycete genomes demonstrates inadequacy of the white-rot/brown-rot paradigm for wood decay fungi.</title>
        <authorList>
            <person name="Riley R."/>
            <person name="Salamov A.A."/>
            <person name="Brown D.W."/>
            <person name="Nagy L.G."/>
            <person name="Floudas D."/>
            <person name="Held B.W."/>
            <person name="Levasseur A."/>
            <person name="Lombard V."/>
            <person name="Morin E."/>
            <person name="Otillar R."/>
            <person name="Lindquist E.A."/>
            <person name="Sun H."/>
            <person name="LaButti K.M."/>
            <person name="Schmutz J."/>
            <person name="Jabbour D."/>
            <person name="Luo H."/>
            <person name="Baker S.E."/>
            <person name="Pisabarro A.G."/>
            <person name="Walton J.D."/>
            <person name="Blanchette R.A."/>
            <person name="Henrissat B."/>
            <person name="Martin F."/>
            <person name="Cullen D."/>
            <person name="Hibbett D.S."/>
            <person name="Grigoriev I.V."/>
        </authorList>
    </citation>
    <scope>NUCLEOTIDE SEQUENCE [LARGE SCALE GENOMIC DNA]</scope>
    <source>
        <strain evidence="4">PC15</strain>
    </source>
</reference>
<gene>
    <name evidence="3" type="ORF">PLEOSDRAFT_1101294</name>
</gene>
<evidence type="ECO:0000256" key="2">
    <source>
        <dbReference type="SAM" id="SignalP"/>
    </source>
</evidence>
<evidence type="ECO:0000313" key="3">
    <source>
        <dbReference type="EMBL" id="KDQ30293.1"/>
    </source>
</evidence>
<feature type="chain" id="PRO_5001642502" description="Mid2 domain-containing protein" evidence="2">
    <location>
        <begin position="21"/>
        <end position="246"/>
    </location>
</feature>
<dbReference type="HOGENOM" id="CLU_1129462_0_0_1"/>
<dbReference type="AlphaFoldDB" id="A0A067NQE3"/>
<keyword evidence="2" id="KW-0732">Signal</keyword>
<dbReference type="Proteomes" id="UP000027073">
    <property type="component" value="Unassembled WGS sequence"/>
</dbReference>
<keyword evidence="1" id="KW-0812">Transmembrane</keyword>
<evidence type="ECO:0000256" key="1">
    <source>
        <dbReference type="SAM" id="Phobius"/>
    </source>
</evidence>
<dbReference type="OrthoDB" id="3245657at2759"/>
<feature type="signal peptide" evidence="2">
    <location>
        <begin position="1"/>
        <end position="20"/>
    </location>
</feature>
<dbReference type="EMBL" id="KL198006">
    <property type="protein sequence ID" value="KDQ30293.1"/>
    <property type="molecule type" value="Genomic_DNA"/>
</dbReference>
<name>A0A067NQE3_PLEO1</name>
<proteinExistence type="predicted"/>
<dbReference type="InParanoid" id="A0A067NQE3"/>